<evidence type="ECO:0000313" key="5">
    <source>
        <dbReference type="Proteomes" id="UP001642482"/>
    </source>
</evidence>
<gene>
    <name evidence="4" type="ORF">SEUCBS140593_007385</name>
</gene>
<feature type="domain" description="Scytalone dehydratase-like" evidence="3">
    <location>
        <begin position="10"/>
        <end position="173"/>
    </location>
</feature>
<keyword evidence="2" id="KW-0456">Lyase</keyword>
<dbReference type="InterPro" id="IPR049884">
    <property type="entry name" value="Scytalone_dh"/>
</dbReference>
<evidence type="ECO:0000256" key="1">
    <source>
        <dbReference type="ARBA" id="ARBA00008584"/>
    </source>
</evidence>
<name>A0ABP0CCT5_9PEZI</name>
<comment type="caution">
    <text evidence="4">The sequence shown here is derived from an EMBL/GenBank/DDBJ whole genome shotgun (WGS) entry which is preliminary data.</text>
</comment>
<dbReference type="EMBL" id="CAWUHD010000089">
    <property type="protein sequence ID" value="CAK7229855.1"/>
    <property type="molecule type" value="Genomic_DNA"/>
</dbReference>
<evidence type="ECO:0000313" key="4">
    <source>
        <dbReference type="EMBL" id="CAK7229855.1"/>
    </source>
</evidence>
<dbReference type="InterPro" id="IPR032710">
    <property type="entry name" value="NTF2-like_dom_sf"/>
</dbReference>
<keyword evidence="5" id="KW-1185">Reference proteome</keyword>
<comment type="similarity">
    <text evidence="1">Belongs to the scytalone dehydratase family.</text>
</comment>
<evidence type="ECO:0000256" key="2">
    <source>
        <dbReference type="ARBA" id="ARBA00023239"/>
    </source>
</evidence>
<dbReference type="SUPFAM" id="SSF54427">
    <property type="entry name" value="NTF2-like"/>
    <property type="match status" value="1"/>
</dbReference>
<protein>
    <recommendedName>
        <fullName evidence="3">Scytalone dehydratase-like domain-containing protein</fullName>
    </recommendedName>
</protein>
<dbReference type="Proteomes" id="UP001642482">
    <property type="component" value="Unassembled WGS sequence"/>
</dbReference>
<evidence type="ECO:0000259" key="3">
    <source>
        <dbReference type="Pfam" id="PF02982"/>
    </source>
</evidence>
<reference evidence="4 5" key="1">
    <citation type="submission" date="2024-01" db="EMBL/GenBank/DDBJ databases">
        <authorList>
            <person name="Allen C."/>
            <person name="Tagirdzhanova G."/>
        </authorList>
    </citation>
    <scope>NUCLEOTIDE SEQUENCE [LARGE SCALE GENOMIC DNA]</scope>
</reference>
<dbReference type="Gene3D" id="3.10.450.50">
    <property type="match status" value="1"/>
</dbReference>
<organism evidence="4 5">
    <name type="scientific">Sporothrix eucalyptigena</name>
    <dbReference type="NCBI Taxonomy" id="1812306"/>
    <lineage>
        <taxon>Eukaryota</taxon>
        <taxon>Fungi</taxon>
        <taxon>Dikarya</taxon>
        <taxon>Ascomycota</taxon>
        <taxon>Pezizomycotina</taxon>
        <taxon>Sordariomycetes</taxon>
        <taxon>Sordariomycetidae</taxon>
        <taxon>Ophiostomatales</taxon>
        <taxon>Ophiostomataceae</taxon>
        <taxon>Sporothrix</taxon>
    </lineage>
</organism>
<sequence>MTFQIYIPSNLSFQDYIAVIQTARAWADGYDQKRSDMLLAALAPNVAVDYTLIVAAWGIKHYTADEFAALWLSEEHLGLKPLATQHLLGQPYFKSVTDDEIVVQWQQLASHGRRQDVGGDGPKDTSAVITETSDGRSYMDHRFIKVDGLWKITGITPSLLYQTGDFMRIRRAAGEP</sequence>
<proteinExistence type="inferred from homology"/>
<accession>A0ABP0CCT5</accession>
<dbReference type="Pfam" id="PF02982">
    <property type="entry name" value="Scytalone_dh"/>
    <property type="match status" value="1"/>
</dbReference>